<accession>A0ABN6PMN7</accession>
<name>A0ABN6PMN7_9BURK</name>
<gene>
    <name evidence="2" type="ORF">CATMQ487_22240</name>
</gene>
<keyword evidence="1" id="KW-0812">Transmembrane</keyword>
<dbReference type="RefSeq" id="WP_251973302.1">
    <property type="nucleotide sequence ID" value="NZ_AP025730.1"/>
</dbReference>
<evidence type="ECO:0000256" key="1">
    <source>
        <dbReference type="SAM" id="Phobius"/>
    </source>
</evidence>
<keyword evidence="1" id="KW-0472">Membrane</keyword>
<proteinExistence type="predicted"/>
<evidence type="ECO:0000313" key="3">
    <source>
        <dbReference type="Proteomes" id="UP001057498"/>
    </source>
</evidence>
<evidence type="ECO:0000313" key="2">
    <source>
        <dbReference type="EMBL" id="BDI05254.1"/>
    </source>
</evidence>
<organism evidence="2 3">
    <name type="scientific">Sphaerotilus microaerophilus</name>
    <dbReference type="NCBI Taxonomy" id="2914710"/>
    <lineage>
        <taxon>Bacteria</taxon>
        <taxon>Pseudomonadati</taxon>
        <taxon>Pseudomonadota</taxon>
        <taxon>Betaproteobacteria</taxon>
        <taxon>Burkholderiales</taxon>
        <taxon>Sphaerotilaceae</taxon>
        <taxon>Sphaerotilus</taxon>
    </lineage>
</organism>
<protein>
    <recommendedName>
        <fullName evidence="4">DUF1360 domain-containing protein</fullName>
    </recommendedName>
</protein>
<evidence type="ECO:0008006" key="4">
    <source>
        <dbReference type="Google" id="ProtNLM"/>
    </source>
</evidence>
<feature type="transmembrane region" description="Helical" evidence="1">
    <location>
        <begin position="81"/>
        <end position="104"/>
    </location>
</feature>
<dbReference type="Proteomes" id="UP001057498">
    <property type="component" value="Chromosome"/>
</dbReference>
<keyword evidence="1" id="KW-1133">Transmembrane helix</keyword>
<sequence length="146" mass="14589">MDTSPVPPGAADLALAWSAAALAVWRLTHLLHAEAGPGGVFARLRDLAGTGLAGQALGCFYCLSLWVAAPVAWLLPAGSLGGALGGVPGGLLLWLALSGAAVLLQRLTEPAPLGAPIAAVRADPAAALPWPIAVEDPPRHPGAPTH</sequence>
<dbReference type="EMBL" id="AP025730">
    <property type="protein sequence ID" value="BDI05254.1"/>
    <property type="molecule type" value="Genomic_DNA"/>
</dbReference>
<feature type="transmembrane region" description="Helical" evidence="1">
    <location>
        <begin position="52"/>
        <end position="75"/>
    </location>
</feature>
<keyword evidence="3" id="KW-1185">Reference proteome</keyword>
<reference evidence="2" key="1">
    <citation type="submission" date="2022-04" db="EMBL/GenBank/DDBJ databases">
        <title>Whole genome sequence of Sphaerotilus sp. FB-5.</title>
        <authorList>
            <person name="Takeda M."/>
            <person name="Narihara S."/>
            <person name="Akimoto M."/>
            <person name="Akimoto R."/>
            <person name="Nishiyashiki S."/>
            <person name="Murakami T."/>
        </authorList>
    </citation>
    <scope>NUCLEOTIDE SEQUENCE</scope>
    <source>
        <strain evidence="2">FB-5</strain>
    </source>
</reference>